<organism evidence="7 8">
    <name type="scientific">Pueribacillus theae</name>
    <dbReference type="NCBI Taxonomy" id="2171751"/>
    <lineage>
        <taxon>Bacteria</taxon>
        <taxon>Bacillati</taxon>
        <taxon>Bacillota</taxon>
        <taxon>Bacilli</taxon>
        <taxon>Bacillales</taxon>
        <taxon>Bacillaceae</taxon>
        <taxon>Pueribacillus</taxon>
    </lineage>
</organism>
<keyword evidence="4 6" id="KW-1133">Transmembrane helix</keyword>
<evidence type="ECO:0000313" key="7">
    <source>
        <dbReference type="EMBL" id="PWA13176.1"/>
    </source>
</evidence>
<sequence length="202" mass="22666">MKKEMIRYSCVTFGAIIQGASMALFLFPHGIPSGGAAGIAILLNHWLPLSLAVSLWLANFSLLTMAIYWFGFKWTIRTMFSVTVTSYTVSFFDLNVYMPHIHILVDLLLGGLFFGIGVGILIRSGASSGGMVIPALIIASIRKTRPGKVMFWLNMSIFVITASVIEWKIAFYAIFCQWLSTLFIDYVYRFDIRSIINLLRSN</sequence>
<dbReference type="AlphaFoldDB" id="A0A2U1K6L4"/>
<feature type="transmembrane region" description="Helical" evidence="6">
    <location>
        <begin position="46"/>
        <end position="71"/>
    </location>
</feature>
<name>A0A2U1K6L4_9BACI</name>
<dbReference type="GO" id="GO:0005886">
    <property type="term" value="C:plasma membrane"/>
    <property type="evidence" value="ECO:0007669"/>
    <property type="project" value="UniProtKB-SubCell"/>
</dbReference>
<evidence type="ECO:0000256" key="4">
    <source>
        <dbReference type="ARBA" id="ARBA00022989"/>
    </source>
</evidence>
<proteinExistence type="predicted"/>
<evidence type="ECO:0000256" key="2">
    <source>
        <dbReference type="ARBA" id="ARBA00022475"/>
    </source>
</evidence>
<comment type="caution">
    <text evidence="7">The sequence shown here is derived from an EMBL/GenBank/DDBJ whole genome shotgun (WGS) entry which is preliminary data.</text>
</comment>
<gene>
    <name evidence="7" type="ORF">DCC39_01625</name>
</gene>
<keyword evidence="3 6" id="KW-0812">Transmembrane</keyword>
<evidence type="ECO:0000256" key="5">
    <source>
        <dbReference type="ARBA" id="ARBA00023136"/>
    </source>
</evidence>
<protein>
    <submittedName>
        <fullName evidence="7">Membrane protein</fullName>
    </submittedName>
</protein>
<dbReference type="RefSeq" id="WP_116553137.1">
    <property type="nucleotide sequence ID" value="NZ_QCZG01000002.1"/>
</dbReference>
<dbReference type="EMBL" id="QCZG01000002">
    <property type="protein sequence ID" value="PWA13176.1"/>
    <property type="molecule type" value="Genomic_DNA"/>
</dbReference>
<evidence type="ECO:0000313" key="8">
    <source>
        <dbReference type="Proteomes" id="UP000245998"/>
    </source>
</evidence>
<reference evidence="7 8" key="1">
    <citation type="submission" date="2018-04" db="EMBL/GenBank/DDBJ databases">
        <title>Camelliibacillus theae gen. nov., sp. nov., isolated from Pu'er tea.</title>
        <authorList>
            <person name="Niu L."/>
        </authorList>
    </citation>
    <scope>NUCLEOTIDE SEQUENCE [LARGE SCALE GENOMIC DNA]</scope>
    <source>
        <strain evidence="7 8">T8</strain>
    </source>
</reference>
<dbReference type="InterPro" id="IPR003740">
    <property type="entry name" value="YitT"/>
</dbReference>
<keyword evidence="2" id="KW-1003">Cell membrane</keyword>
<accession>A0A2U1K6L4</accession>
<feature type="transmembrane region" description="Helical" evidence="6">
    <location>
        <begin position="78"/>
        <end position="97"/>
    </location>
</feature>
<evidence type="ECO:0000256" key="6">
    <source>
        <dbReference type="SAM" id="Phobius"/>
    </source>
</evidence>
<feature type="transmembrane region" description="Helical" evidence="6">
    <location>
        <begin position="149"/>
        <end position="165"/>
    </location>
</feature>
<dbReference type="PANTHER" id="PTHR33545:SF9">
    <property type="entry name" value="UPF0750 MEMBRANE PROTEIN YITE"/>
    <property type="match status" value="1"/>
</dbReference>
<comment type="subcellular location">
    <subcellularLocation>
        <location evidence="1">Cell membrane</location>
        <topology evidence="1">Multi-pass membrane protein</topology>
    </subcellularLocation>
</comment>
<keyword evidence="8" id="KW-1185">Reference proteome</keyword>
<dbReference type="PANTHER" id="PTHR33545">
    <property type="entry name" value="UPF0750 MEMBRANE PROTEIN YITT-RELATED"/>
    <property type="match status" value="1"/>
</dbReference>
<dbReference type="OrthoDB" id="2182285at2"/>
<dbReference type="Proteomes" id="UP000245998">
    <property type="component" value="Unassembled WGS sequence"/>
</dbReference>
<evidence type="ECO:0000256" key="1">
    <source>
        <dbReference type="ARBA" id="ARBA00004651"/>
    </source>
</evidence>
<evidence type="ECO:0000256" key="3">
    <source>
        <dbReference type="ARBA" id="ARBA00022692"/>
    </source>
</evidence>
<dbReference type="InterPro" id="IPR051461">
    <property type="entry name" value="UPF0750_membrane"/>
</dbReference>
<dbReference type="Pfam" id="PF02588">
    <property type="entry name" value="YitT_membrane"/>
    <property type="match status" value="1"/>
</dbReference>
<keyword evidence="5 6" id="KW-0472">Membrane</keyword>